<dbReference type="GO" id="GO:0018658">
    <property type="term" value="F:salicylate 1-monooxygenase activity"/>
    <property type="evidence" value="ECO:0007669"/>
    <property type="project" value="UniProtKB-EC"/>
</dbReference>
<dbReference type="InterPro" id="IPR002938">
    <property type="entry name" value="FAD-bd"/>
</dbReference>
<dbReference type="GO" id="GO:0071949">
    <property type="term" value="F:FAD binding"/>
    <property type="evidence" value="ECO:0007669"/>
    <property type="project" value="InterPro"/>
</dbReference>
<dbReference type="InterPro" id="IPR050493">
    <property type="entry name" value="FAD-dep_Monooxygenase_BioMet"/>
</dbReference>
<comment type="caution">
    <text evidence="8">The sequence shown here is derived from an EMBL/GenBank/DDBJ whole genome shotgun (WGS) entry which is preliminary data.</text>
</comment>
<dbReference type="Pfam" id="PF01494">
    <property type="entry name" value="FAD_binding_3"/>
    <property type="match status" value="1"/>
</dbReference>
<dbReference type="EC" id="1.14.13.1" evidence="8"/>
<evidence type="ECO:0000256" key="5">
    <source>
        <dbReference type="ARBA" id="ARBA00023033"/>
    </source>
</evidence>
<accession>A0A7W7KAR2</accession>
<name>A0A7W7KAR2_9SPHN</name>
<keyword evidence="9" id="KW-1185">Reference proteome</keyword>
<dbReference type="SUPFAM" id="SSF54373">
    <property type="entry name" value="FAD-linked reductases, C-terminal domain"/>
    <property type="match status" value="1"/>
</dbReference>
<evidence type="ECO:0000256" key="1">
    <source>
        <dbReference type="ARBA" id="ARBA00001974"/>
    </source>
</evidence>
<evidence type="ECO:0000313" key="8">
    <source>
        <dbReference type="EMBL" id="MBB4858718.1"/>
    </source>
</evidence>
<sequence>MTKIIIVGGGIGGLTAALALLRQGCEVEVHEAARIAGEVGAGISIGPTASGGLYSLGLQTALETAGDRPQGASAALHYQTGEVLGGAFKDRQWKAEDFGPTHMIHRADLFTILSRAVLDLAPDALHLNRRFEAFEQQDGKVTVRFADGHVAHGSALIGCDGVRSAVRAQMFGAESPRFTGQVAYRFLVPMEQARPYMTASPSGPYVGPGRLMTRYPIRHETLVNCAAFVTTDAWTGESWSERCSVEELQALFDGWHPDVQGLARNAPAEGTAKWALYDRDPLDSWVQGRVALLGDAAHPMLPFLGLGAAMAIEDAVVLGRAFGQSTEVPEALAIYEHARADRAGLMLLESRRQGQAFSEGPGGAVPRTQTTHGERMRYDPATVPL</sequence>
<organism evidence="8 9">
    <name type="scientific">Novosphingobium chloroacetimidivorans</name>
    <dbReference type="NCBI Taxonomy" id="1428314"/>
    <lineage>
        <taxon>Bacteria</taxon>
        <taxon>Pseudomonadati</taxon>
        <taxon>Pseudomonadota</taxon>
        <taxon>Alphaproteobacteria</taxon>
        <taxon>Sphingomonadales</taxon>
        <taxon>Sphingomonadaceae</taxon>
        <taxon>Novosphingobium</taxon>
    </lineage>
</organism>
<feature type="region of interest" description="Disordered" evidence="6">
    <location>
        <begin position="354"/>
        <end position="385"/>
    </location>
</feature>
<keyword evidence="4 8" id="KW-0560">Oxidoreductase</keyword>
<evidence type="ECO:0000259" key="7">
    <source>
        <dbReference type="Pfam" id="PF01494"/>
    </source>
</evidence>
<dbReference type="SUPFAM" id="SSF51905">
    <property type="entry name" value="FAD/NAD(P)-binding domain"/>
    <property type="match status" value="1"/>
</dbReference>
<proteinExistence type="predicted"/>
<dbReference type="Proteomes" id="UP000555448">
    <property type="component" value="Unassembled WGS sequence"/>
</dbReference>
<dbReference type="AlphaFoldDB" id="A0A7W7KAR2"/>
<evidence type="ECO:0000313" key="9">
    <source>
        <dbReference type="Proteomes" id="UP000555448"/>
    </source>
</evidence>
<comment type="cofactor">
    <cofactor evidence="1">
        <name>FAD</name>
        <dbReference type="ChEBI" id="CHEBI:57692"/>
    </cofactor>
</comment>
<keyword evidence="2" id="KW-0285">Flavoprotein</keyword>
<dbReference type="PANTHER" id="PTHR13789:SF318">
    <property type="entry name" value="GERANYLGERANYL DIPHOSPHATE REDUCTASE"/>
    <property type="match status" value="1"/>
</dbReference>
<dbReference type="EMBL" id="JACHLR010000007">
    <property type="protein sequence ID" value="MBB4858718.1"/>
    <property type="molecule type" value="Genomic_DNA"/>
</dbReference>
<evidence type="ECO:0000256" key="2">
    <source>
        <dbReference type="ARBA" id="ARBA00022630"/>
    </source>
</evidence>
<dbReference type="Gene3D" id="3.50.50.60">
    <property type="entry name" value="FAD/NAD(P)-binding domain"/>
    <property type="match status" value="1"/>
</dbReference>
<evidence type="ECO:0000256" key="6">
    <source>
        <dbReference type="SAM" id="MobiDB-lite"/>
    </source>
</evidence>
<keyword evidence="3" id="KW-0274">FAD</keyword>
<gene>
    <name evidence="8" type="ORF">HNO88_002044</name>
</gene>
<reference evidence="8 9" key="1">
    <citation type="submission" date="2020-08" db="EMBL/GenBank/DDBJ databases">
        <title>Functional genomics of gut bacteria from endangered species of beetles.</title>
        <authorList>
            <person name="Carlos-Shanley C."/>
        </authorList>
    </citation>
    <scope>NUCLEOTIDE SEQUENCE [LARGE SCALE GENOMIC DNA]</scope>
    <source>
        <strain evidence="8 9">S00245</strain>
    </source>
</reference>
<feature type="domain" description="FAD-binding" evidence="7">
    <location>
        <begin position="2"/>
        <end position="344"/>
    </location>
</feature>
<dbReference type="PRINTS" id="PR00420">
    <property type="entry name" value="RNGMNOXGNASE"/>
</dbReference>
<evidence type="ECO:0000256" key="4">
    <source>
        <dbReference type="ARBA" id="ARBA00023002"/>
    </source>
</evidence>
<dbReference type="PANTHER" id="PTHR13789">
    <property type="entry name" value="MONOOXYGENASE"/>
    <property type="match status" value="1"/>
</dbReference>
<evidence type="ECO:0000256" key="3">
    <source>
        <dbReference type="ARBA" id="ARBA00022827"/>
    </source>
</evidence>
<dbReference type="InterPro" id="IPR036188">
    <property type="entry name" value="FAD/NAD-bd_sf"/>
</dbReference>
<protein>
    <submittedName>
        <fullName evidence="8">Salicylate hydroxylase</fullName>
        <ecNumber evidence="8">1.14.13.1</ecNumber>
    </submittedName>
</protein>
<keyword evidence="5" id="KW-0503">Monooxygenase</keyword>
<dbReference type="RefSeq" id="WP_184244633.1">
    <property type="nucleotide sequence ID" value="NZ_JACHLR010000007.1"/>
</dbReference>